<feature type="transmembrane region" description="Helical" evidence="7">
    <location>
        <begin position="434"/>
        <end position="455"/>
    </location>
</feature>
<evidence type="ECO:0000256" key="1">
    <source>
        <dbReference type="ARBA" id="ARBA00004141"/>
    </source>
</evidence>
<gene>
    <name evidence="9" type="ORF">CVT25_010591</name>
</gene>
<comment type="subcellular location">
    <subcellularLocation>
        <location evidence="1">Membrane</location>
        <topology evidence="1">Multi-pass membrane protein</topology>
    </subcellularLocation>
</comment>
<dbReference type="FunFam" id="1.20.1250.20:FF:000013">
    <property type="entry name" value="MFS general substrate transporter"/>
    <property type="match status" value="1"/>
</dbReference>
<feature type="region of interest" description="Disordered" evidence="6">
    <location>
        <begin position="1"/>
        <end position="26"/>
    </location>
</feature>
<dbReference type="GO" id="GO:0016020">
    <property type="term" value="C:membrane"/>
    <property type="evidence" value="ECO:0007669"/>
    <property type="project" value="UniProtKB-SubCell"/>
</dbReference>
<feature type="domain" description="Major facilitator superfamily (MFS) profile" evidence="8">
    <location>
        <begin position="52"/>
        <end position="462"/>
    </location>
</feature>
<dbReference type="InParanoid" id="A0A409WJE5"/>
<feature type="transmembrane region" description="Helical" evidence="7">
    <location>
        <begin position="403"/>
        <end position="422"/>
    </location>
</feature>
<feature type="transmembrane region" description="Helical" evidence="7">
    <location>
        <begin position="369"/>
        <end position="391"/>
    </location>
</feature>
<dbReference type="PANTHER" id="PTHR43791">
    <property type="entry name" value="PERMEASE-RELATED"/>
    <property type="match status" value="1"/>
</dbReference>
<keyword evidence="2" id="KW-0813">Transport</keyword>
<sequence length="491" mass="54360">MTSEPQLTKDYDQKIEQGSDTEDCQSQHQQTLESFADTEEERRLVRKFDLRILPITCLLYLFASLDRSNLGNARLQGLPEDVLGGDKNGVLFDWMTSGFYFSYILFQIPACIISKMVPPRAFVAAAAIGWGTTSTLMATGFNFPSLMAARVILGIFEAGFAPVITVYMSFFYTKQELGLRLALWFGFATVAGAFGGLIAFGVQHIHSSVQNWRLLFIIEGIPPIILGILTYFFLPNRPESTTVLNERERQIAMERMNRYMTADVGAVVNKAFLDWRVYVAGVIYFGLNTALASIGAFLPTIIQSFGHTNAIAQLLTVPPYVVSAVVMIAFSFTSDRIQNRGVLMAVSSAIGAIGYLLLLVVHGNEHARYFATFCVTSGTYTTIGLIIAWFGHNLGSETKKATGIPLFMAIGQCGSILGSHLYPKTEGPRYIKGFAVSSGLLFLAAFCCVVLTISYRWDNARRDKLYGKPKPNTRVNTQELADKTPEFRYVP</sequence>
<name>A0A409WJE5_PSICY</name>
<dbReference type="InterPro" id="IPR020846">
    <property type="entry name" value="MFS_dom"/>
</dbReference>
<keyword evidence="5 7" id="KW-0472">Membrane</keyword>
<evidence type="ECO:0000256" key="7">
    <source>
        <dbReference type="SAM" id="Phobius"/>
    </source>
</evidence>
<dbReference type="EMBL" id="NHYD01003412">
    <property type="protein sequence ID" value="PPQ78627.1"/>
    <property type="molecule type" value="Genomic_DNA"/>
</dbReference>
<keyword evidence="3 7" id="KW-0812">Transmembrane</keyword>
<dbReference type="GO" id="GO:0022857">
    <property type="term" value="F:transmembrane transporter activity"/>
    <property type="evidence" value="ECO:0007669"/>
    <property type="project" value="InterPro"/>
</dbReference>
<dbReference type="PROSITE" id="PS50850">
    <property type="entry name" value="MFS"/>
    <property type="match status" value="1"/>
</dbReference>
<evidence type="ECO:0000313" key="10">
    <source>
        <dbReference type="Proteomes" id="UP000283269"/>
    </source>
</evidence>
<feature type="transmembrane region" description="Helical" evidence="7">
    <location>
        <begin position="182"/>
        <end position="202"/>
    </location>
</feature>
<feature type="transmembrane region" description="Helical" evidence="7">
    <location>
        <begin position="147"/>
        <end position="170"/>
    </location>
</feature>
<evidence type="ECO:0000256" key="2">
    <source>
        <dbReference type="ARBA" id="ARBA00022448"/>
    </source>
</evidence>
<dbReference type="Gene3D" id="1.20.1250.20">
    <property type="entry name" value="MFS general substrate transporter like domains"/>
    <property type="match status" value="2"/>
</dbReference>
<feature type="transmembrane region" description="Helical" evidence="7">
    <location>
        <begin position="94"/>
        <end position="114"/>
    </location>
</feature>
<dbReference type="Proteomes" id="UP000283269">
    <property type="component" value="Unassembled WGS sequence"/>
</dbReference>
<dbReference type="STRING" id="93625.A0A409WJE5"/>
<dbReference type="InterPro" id="IPR036259">
    <property type="entry name" value="MFS_trans_sf"/>
</dbReference>
<feature type="compositionally biased region" description="Basic and acidic residues" evidence="6">
    <location>
        <begin position="7"/>
        <end position="17"/>
    </location>
</feature>
<evidence type="ECO:0000259" key="8">
    <source>
        <dbReference type="PROSITE" id="PS50850"/>
    </source>
</evidence>
<protein>
    <recommendedName>
        <fullName evidence="8">Major facilitator superfamily (MFS) profile domain-containing protein</fullName>
    </recommendedName>
</protein>
<evidence type="ECO:0000256" key="6">
    <source>
        <dbReference type="SAM" id="MobiDB-lite"/>
    </source>
</evidence>
<organism evidence="9 10">
    <name type="scientific">Psilocybe cyanescens</name>
    <dbReference type="NCBI Taxonomy" id="93625"/>
    <lineage>
        <taxon>Eukaryota</taxon>
        <taxon>Fungi</taxon>
        <taxon>Dikarya</taxon>
        <taxon>Basidiomycota</taxon>
        <taxon>Agaricomycotina</taxon>
        <taxon>Agaricomycetes</taxon>
        <taxon>Agaricomycetidae</taxon>
        <taxon>Agaricales</taxon>
        <taxon>Agaricineae</taxon>
        <taxon>Strophariaceae</taxon>
        <taxon>Psilocybe</taxon>
    </lineage>
</organism>
<dbReference type="FunFam" id="1.20.1250.20:FF:000018">
    <property type="entry name" value="MFS transporter permease"/>
    <property type="match status" value="1"/>
</dbReference>
<dbReference type="InterPro" id="IPR011701">
    <property type="entry name" value="MFS"/>
</dbReference>
<reference evidence="9 10" key="1">
    <citation type="journal article" date="2018" name="Evol. Lett.">
        <title>Horizontal gene cluster transfer increased hallucinogenic mushroom diversity.</title>
        <authorList>
            <person name="Reynolds H.T."/>
            <person name="Vijayakumar V."/>
            <person name="Gluck-Thaler E."/>
            <person name="Korotkin H.B."/>
            <person name="Matheny P.B."/>
            <person name="Slot J.C."/>
        </authorList>
    </citation>
    <scope>NUCLEOTIDE SEQUENCE [LARGE SCALE GENOMIC DNA]</scope>
    <source>
        <strain evidence="9 10">2631</strain>
    </source>
</reference>
<evidence type="ECO:0000256" key="3">
    <source>
        <dbReference type="ARBA" id="ARBA00022692"/>
    </source>
</evidence>
<feature type="transmembrane region" description="Helical" evidence="7">
    <location>
        <begin position="310"/>
        <end position="330"/>
    </location>
</feature>
<keyword evidence="10" id="KW-1185">Reference proteome</keyword>
<feature type="transmembrane region" description="Helical" evidence="7">
    <location>
        <begin position="214"/>
        <end position="234"/>
    </location>
</feature>
<dbReference type="SUPFAM" id="SSF103473">
    <property type="entry name" value="MFS general substrate transporter"/>
    <property type="match status" value="1"/>
</dbReference>
<evidence type="ECO:0000256" key="4">
    <source>
        <dbReference type="ARBA" id="ARBA00022989"/>
    </source>
</evidence>
<dbReference type="Pfam" id="PF07690">
    <property type="entry name" value="MFS_1"/>
    <property type="match status" value="1"/>
</dbReference>
<comment type="caution">
    <text evidence="9">The sequence shown here is derived from an EMBL/GenBank/DDBJ whole genome shotgun (WGS) entry which is preliminary data.</text>
</comment>
<feature type="transmembrane region" description="Helical" evidence="7">
    <location>
        <begin position="277"/>
        <end position="298"/>
    </location>
</feature>
<keyword evidence="4 7" id="KW-1133">Transmembrane helix</keyword>
<dbReference type="AlphaFoldDB" id="A0A409WJE5"/>
<dbReference type="PANTHER" id="PTHR43791:SF36">
    <property type="entry name" value="TRANSPORTER, PUTATIVE (AFU_ORTHOLOGUE AFUA_6G08340)-RELATED"/>
    <property type="match status" value="1"/>
</dbReference>
<feature type="transmembrane region" description="Helical" evidence="7">
    <location>
        <begin position="342"/>
        <end position="363"/>
    </location>
</feature>
<dbReference type="OrthoDB" id="2985014at2759"/>
<evidence type="ECO:0000313" key="9">
    <source>
        <dbReference type="EMBL" id="PPQ78627.1"/>
    </source>
</evidence>
<feature type="transmembrane region" description="Helical" evidence="7">
    <location>
        <begin position="121"/>
        <end position="141"/>
    </location>
</feature>
<proteinExistence type="predicted"/>
<accession>A0A409WJE5</accession>
<evidence type="ECO:0000256" key="5">
    <source>
        <dbReference type="ARBA" id="ARBA00023136"/>
    </source>
</evidence>